<sequence length="71" mass="8650">MHMESIRYFDGEKHIEYSNTQEDVDFISFEEDKITKVNFKDGTCLKIVSPYIEYKSKWEQDDSDERDRFGW</sequence>
<proteinExistence type="predicted"/>
<dbReference type="AlphaFoldDB" id="A0A132Z4P7"/>
<evidence type="ECO:0000313" key="2">
    <source>
        <dbReference type="EMBL" id="PZM56915.1"/>
    </source>
</evidence>
<evidence type="ECO:0000313" key="5">
    <source>
        <dbReference type="Proteomes" id="UP000249070"/>
    </source>
</evidence>
<dbReference type="Proteomes" id="UP000469871">
    <property type="component" value="Unassembled WGS sequence"/>
</dbReference>
<protein>
    <submittedName>
        <fullName evidence="1">Uncharacterized protein</fullName>
    </submittedName>
</protein>
<dbReference type="Proteomes" id="UP000249070">
    <property type="component" value="Unassembled WGS sequence"/>
</dbReference>
<name>A0A132Z4P7_ENTFC</name>
<dbReference type="Proteomes" id="UP000183509">
    <property type="component" value="Unassembled WGS sequence"/>
</dbReference>
<dbReference type="EMBL" id="QHGU01000005">
    <property type="protein sequence ID" value="PZM56915.1"/>
    <property type="molecule type" value="Genomic_DNA"/>
</dbReference>
<dbReference type="EMBL" id="FKLM01000005">
    <property type="protein sequence ID" value="SAY77246.1"/>
    <property type="molecule type" value="Genomic_DNA"/>
</dbReference>
<gene>
    <name evidence="2" type="ORF">DKP91_01910</name>
    <name evidence="3" type="ORF">DTPHA_600479</name>
    <name evidence="1" type="ORF">GBM73_13710</name>
</gene>
<evidence type="ECO:0000313" key="4">
    <source>
        <dbReference type="Proteomes" id="UP000183509"/>
    </source>
</evidence>
<reference evidence="1 6" key="3">
    <citation type="submission" date="2019-10" db="EMBL/GenBank/DDBJ databases">
        <title>Evolutionary dynamics of vancomycin-resistant Enterococcus faecium during gastrointestinal tract colonization and bloodstream infection in immunocompromised pediatric patients.</title>
        <authorList>
            <person name="Chilambi G.S."/>
            <person name="Nordstrom H.R."/>
            <person name="Evans D.R."/>
            <person name="Ferrolino J."/>
            <person name="Hayden R.T."/>
            <person name="Maron G.M."/>
            <person name="Vo A.N."/>
            <person name="Gilmore M.S."/>
            <person name="Wolf J."/>
            <person name="Rosch J.W."/>
            <person name="Van Tyne D."/>
        </authorList>
    </citation>
    <scope>NUCLEOTIDE SEQUENCE [LARGE SCALE GENOMIC DNA]</scope>
    <source>
        <strain evidence="1 6">VRECG27</strain>
    </source>
</reference>
<reference evidence="2 5" key="2">
    <citation type="submission" date="2018-05" db="EMBL/GenBank/DDBJ databases">
        <title>Vancomycin-resistant Enterococcus faecium strain from Chelyabinsk, Russia.</title>
        <authorList>
            <person name="Gostev V."/>
            <person name="Goncharov A."/>
            <person name="Kolodzhieva V."/>
            <person name="Suvorov A."/>
            <person name="Sidorenko S."/>
            <person name="Zueva L."/>
        </authorList>
    </citation>
    <scope>NUCLEOTIDE SEQUENCE [LARGE SCALE GENOMIC DNA]</scope>
    <source>
        <strain evidence="2 5">20</strain>
    </source>
</reference>
<evidence type="ECO:0000313" key="3">
    <source>
        <dbReference type="EMBL" id="SAY77246.1"/>
    </source>
</evidence>
<dbReference type="EMBL" id="WEFP01000002">
    <property type="protein sequence ID" value="KAB7572859.1"/>
    <property type="molecule type" value="Genomic_DNA"/>
</dbReference>
<reference evidence="3 4" key="1">
    <citation type="submission" date="2016-04" db="EMBL/GenBank/DDBJ databases">
        <authorList>
            <person name="Millard A."/>
        </authorList>
    </citation>
    <scope>NUCLEOTIDE SEQUENCE [LARGE SCALE GENOMIC DNA]</scope>
    <source>
        <strain evidence="3">Isolate 22</strain>
    </source>
</reference>
<evidence type="ECO:0000313" key="6">
    <source>
        <dbReference type="Proteomes" id="UP000469871"/>
    </source>
</evidence>
<organism evidence="1 6">
    <name type="scientific">Enterococcus faecium</name>
    <name type="common">Streptococcus faecium</name>
    <dbReference type="NCBI Taxonomy" id="1352"/>
    <lineage>
        <taxon>Bacteria</taxon>
        <taxon>Bacillati</taxon>
        <taxon>Bacillota</taxon>
        <taxon>Bacilli</taxon>
        <taxon>Lactobacillales</taxon>
        <taxon>Enterococcaceae</taxon>
        <taxon>Enterococcus</taxon>
    </lineage>
</organism>
<comment type="caution">
    <text evidence="1">The sequence shown here is derived from an EMBL/GenBank/DDBJ whole genome shotgun (WGS) entry which is preliminary data.</text>
</comment>
<evidence type="ECO:0000313" key="1">
    <source>
        <dbReference type="EMBL" id="KAB7572859.1"/>
    </source>
</evidence>
<accession>A0A132Z4P7</accession>
<dbReference type="RefSeq" id="WP_002296491.1">
    <property type="nucleotide sequence ID" value="NZ_AP022341.1"/>
</dbReference>